<feature type="region of interest" description="Disordered" evidence="9">
    <location>
        <begin position="520"/>
        <end position="582"/>
    </location>
</feature>
<evidence type="ECO:0000256" key="1">
    <source>
        <dbReference type="ARBA" id="ARBA00012552"/>
    </source>
</evidence>
<evidence type="ECO:0000259" key="11">
    <source>
        <dbReference type="PROSITE" id="PS51194"/>
    </source>
</evidence>
<evidence type="ECO:0000256" key="6">
    <source>
        <dbReference type="ARBA" id="ARBA00047984"/>
    </source>
</evidence>
<evidence type="ECO:0000256" key="4">
    <source>
        <dbReference type="ARBA" id="ARBA00022806"/>
    </source>
</evidence>
<dbReference type="PROSITE" id="PS00039">
    <property type="entry name" value="DEAD_ATP_HELICASE"/>
    <property type="match status" value="1"/>
</dbReference>
<dbReference type="PROSITE" id="PS51194">
    <property type="entry name" value="HELICASE_CTER"/>
    <property type="match status" value="1"/>
</dbReference>
<dbReference type="PROSITE" id="PS51195">
    <property type="entry name" value="Q_MOTIF"/>
    <property type="match status" value="1"/>
</dbReference>
<keyword evidence="14" id="KW-1185">Reference proteome</keyword>
<dbReference type="CDD" id="cd18787">
    <property type="entry name" value="SF2_C_DEAD"/>
    <property type="match status" value="1"/>
</dbReference>
<feature type="region of interest" description="Disordered" evidence="9">
    <location>
        <begin position="39"/>
        <end position="62"/>
    </location>
</feature>
<evidence type="ECO:0000256" key="3">
    <source>
        <dbReference type="ARBA" id="ARBA00022801"/>
    </source>
</evidence>
<evidence type="ECO:0000256" key="7">
    <source>
        <dbReference type="PROSITE-ProRule" id="PRU00552"/>
    </source>
</evidence>
<feature type="domain" description="Helicase C-terminal" evidence="11">
    <location>
        <begin position="360"/>
        <end position="532"/>
    </location>
</feature>
<comment type="catalytic activity">
    <reaction evidence="6">
        <text>ATP + H2O = ADP + phosphate + H(+)</text>
        <dbReference type="Rhea" id="RHEA:13065"/>
        <dbReference type="ChEBI" id="CHEBI:15377"/>
        <dbReference type="ChEBI" id="CHEBI:15378"/>
        <dbReference type="ChEBI" id="CHEBI:30616"/>
        <dbReference type="ChEBI" id="CHEBI:43474"/>
        <dbReference type="ChEBI" id="CHEBI:456216"/>
        <dbReference type="EC" id="3.6.4.13"/>
    </reaction>
</comment>
<feature type="compositionally biased region" description="Gly residues" evidence="9">
    <location>
        <begin position="561"/>
        <end position="571"/>
    </location>
</feature>
<dbReference type="EC" id="3.6.4.13" evidence="1"/>
<dbReference type="Proteomes" id="UP001590950">
    <property type="component" value="Unassembled WGS sequence"/>
</dbReference>
<evidence type="ECO:0000313" key="13">
    <source>
        <dbReference type="EMBL" id="KAL2043013.1"/>
    </source>
</evidence>
<feature type="compositionally biased region" description="Low complexity" evidence="9">
    <location>
        <begin position="572"/>
        <end position="582"/>
    </location>
</feature>
<keyword evidence="4 8" id="KW-0347">Helicase</keyword>
<dbReference type="EMBL" id="JBEFKJ010000012">
    <property type="protein sequence ID" value="KAL2043013.1"/>
    <property type="molecule type" value="Genomic_DNA"/>
</dbReference>
<dbReference type="Pfam" id="PF00271">
    <property type="entry name" value="Helicase_C"/>
    <property type="match status" value="1"/>
</dbReference>
<proteinExistence type="inferred from homology"/>
<sequence length="582" mass="64548">MSESGDALADITRKVANVQVNEDALKRVREAQWTEPQKFDYDAYNAAPKDQRSSKSAADPHADVPTWAANAMKYEWSDEYGDVGPAHPALEDMLFGGDEKMQKGEEFKNVTFESETKIKPVARFEDAGLHPIMLRNVQLCKYDVPTPIQAYVLPSVLKNIDIIGIAQTGSGKTAAFLIPTLSKLMGKAKKLAAPRPNLTRPWTRADAVRAEPLILVISPTRELSTQIFDEARRLCYRSMLRPCVIYGGAPAQEQMDELRKGCDVLIATPGRLMDFMQRAHLLSLNRVKYTIIDEADEMVSPDWVDAMRQIMGGDSNDDDDHVYMMFSATFPREARAVAKEYMAKDHIRIRVGRAGSSHTNVTQKVLFVDEAMKRNCLFDLLLSMPPARTIVFVNNKKAADLLDDFLYNCGMPSTSIHSDRTQREREDALRAFKTGKAPLLVATGLSARGLDIKNVMHVINYDLPDSDYGGIHDYVHRIGRTARIGNVGMATSFYNDKNEDIAEALTKLLLETQQEVPDFLDGYKPENVEDLQFDDDTDNEDEDTEAGGDAWGIPAPNANGGSKGEAAGGWGTDAAAADDGWN</sequence>
<dbReference type="SMART" id="SM00490">
    <property type="entry name" value="HELICc"/>
    <property type="match status" value="1"/>
</dbReference>
<keyword evidence="3 8" id="KW-0378">Hydrolase</keyword>
<evidence type="ECO:0000259" key="10">
    <source>
        <dbReference type="PROSITE" id="PS51192"/>
    </source>
</evidence>
<dbReference type="SUPFAM" id="SSF52540">
    <property type="entry name" value="P-loop containing nucleoside triphosphate hydrolases"/>
    <property type="match status" value="1"/>
</dbReference>
<evidence type="ECO:0000259" key="12">
    <source>
        <dbReference type="PROSITE" id="PS51195"/>
    </source>
</evidence>
<dbReference type="SMART" id="SM00487">
    <property type="entry name" value="DEXDc"/>
    <property type="match status" value="1"/>
</dbReference>
<dbReference type="InterPro" id="IPR014014">
    <property type="entry name" value="RNA_helicase_DEAD_Q_motif"/>
</dbReference>
<dbReference type="InterPro" id="IPR027417">
    <property type="entry name" value="P-loop_NTPase"/>
</dbReference>
<evidence type="ECO:0000256" key="5">
    <source>
        <dbReference type="ARBA" id="ARBA00022840"/>
    </source>
</evidence>
<keyword evidence="5 8" id="KW-0067">ATP-binding</keyword>
<dbReference type="InterPro" id="IPR011545">
    <property type="entry name" value="DEAD/DEAH_box_helicase_dom"/>
</dbReference>
<feature type="short sequence motif" description="Q motif" evidence="7">
    <location>
        <begin position="122"/>
        <end position="150"/>
    </location>
</feature>
<dbReference type="PROSITE" id="PS51192">
    <property type="entry name" value="HELICASE_ATP_BIND_1"/>
    <property type="match status" value="1"/>
</dbReference>
<protein>
    <recommendedName>
        <fullName evidence="1">RNA helicase</fullName>
        <ecNumber evidence="1">3.6.4.13</ecNumber>
    </recommendedName>
</protein>
<keyword evidence="2 8" id="KW-0547">Nucleotide-binding</keyword>
<comment type="caution">
    <text evidence="13">The sequence shown here is derived from an EMBL/GenBank/DDBJ whole genome shotgun (WGS) entry which is preliminary data.</text>
</comment>
<name>A0ABR4AHX2_9LECA</name>
<organism evidence="13 14">
    <name type="scientific">Stereocaulon virgatum</name>
    <dbReference type="NCBI Taxonomy" id="373712"/>
    <lineage>
        <taxon>Eukaryota</taxon>
        <taxon>Fungi</taxon>
        <taxon>Dikarya</taxon>
        <taxon>Ascomycota</taxon>
        <taxon>Pezizomycotina</taxon>
        <taxon>Lecanoromycetes</taxon>
        <taxon>OSLEUM clade</taxon>
        <taxon>Lecanoromycetidae</taxon>
        <taxon>Lecanorales</taxon>
        <taxon>Lecanorineae</taxon>
        <taxon>Stereocaulaceae</taxon>
        <taxon>Stereocaulon</taxon>
    </lineage>
</organism>
<evidence type="ECO:0000256" key="8">
    <source>
        <dbReference type="RuleBase" id="RU000492"/>
    </source>
</evidence>
<feature type="domain" description="Helicase ATP-binding" evidence="10">
    <location>
        <begin position="153"/>
        <end position="348"/>
    </location>
</feature>
<feature type="compositionally biased region" description="Acidic residues" evidence="9">
    <location>
        <begin position="528"/>
        <end position="546"/>
    </location>
</feature>
<feature type="domain" description="DEAD-box RNA helicase Q" evidence="12">
    <location>
        <begin position="122"/>
        <end position="150"/>
    </location>
</feature>
<accession>A0ABR4AHX2</accession>
<reference evidence="13 14" key="1">
    <citation type="submission" date="2024-09" db="EMBL/GenBank/DDBJ databases">
        <title>Rethinking Asexuality: The Enigmatic Case of Functional Sexual Genes in Lepraria (Stereocaulaceae).</title>
        <authorList>
            <person name="Doellman M."/>
            <person name="Sun Y."/>
            <person name="Barcenas-Pena A."/>
            <person name="Lumbsch H.T."/>
            <person name="Grewe F."/>
        </authorList>
    </citation>
    <scope>NUCLEOTIDE SEQUENCE [LARGE SCALE GENOMIC DNA]</scope>
    <source>
        <strain evidence="13 14">Mercado 3170</strain>
    </source>
</reference>
<dbReference type="InterPro" id="IPR014001">
    <property type="entry name" value="Helicase_ATP-bd"/>
</dbReference>
<feature type="compositionally biased region" description="Basic and acidic residues" evidence="9">
    <location>
        <begin position="49"/>
        <end position="62"/>
    </location>
</feature>
<evidence type="ECO:0000313" key="14">
    <source>
        <dbReference type="Proteomes" id="UP001590950"/>
    </source>
</evidence>
<dbReference type="InterPro" id="IPR000629">
    <property type="entry name" value="RNA-helicase_DEAD-box_CS"/>
</dbReference>
<evidence type="ECO:0000256" key="9">
    <source>
        <dbReference type="SAM" id="MobiDB-lite"/>
    </source>
</evidence>
<dbReference type="InterPro" id="IPR001650">
    <property type="entry name" value="Helicase_C-like"/>
</dbReference>
<gene>
    <name evidence="13" type="ORF">N7G274_004071</name>
</gene>
<dbReference type="PANTHER" id="PTHR47958">
    <property type="entry name" value="ATP-DEPENDENT RNA HELICASE DBP3"/>
    <property type="match status" value="1"/>
</dbReference>
<dbReference type="Gene3D" id="3.40.50.300">
    <property type="entry name" value="P-loop containing nucleotide triphosphate hydrolases"/>
    <property type="match status" value="2"/>
</dbReference>
<evidence type="ECO:0000256" key="2">
    <source>
        <dbReference type="ARBA" id="ARBA00022741"/>
    </source>
</evidence>
<comment type="similarity">
    <text evidence="8">Belongs to the DEAD box helicase family.</text>
</comment>
<dbReference type="Pfam" id="PF00270">
    <property type="entry name" value="DEAD"/>
    <property type="match status" value="1"/>
</dbReference>